<dbReference type="Proteomes" id="UP000765509">
    <property type="component" value="Unassembled WGS sequence"/>
</dbReference>
<keyword evidence="3" id="KW-1185">Reference proteome</keyword>
<name>A0A9Q3JTB3_9BASI</name>
<evidence type="ECO:0000256" key="1">
    <source>
        <dbReference type="SAM" id="MobiDB-lite"/>
    </source>
</evidence>
<comment type="caution">
    <text evidence="2">The sequence shown here is derived from an EMBL/GenBank/DDBJ whole genome shotgun (WGS) entry which is preliminary data.</text>
</comment>
<accession>A0A9Q3JTB3</accession>
<reference evidence="2" key="1">
    <citation type="submission" date="2021-03" db="EMBL/GenBank/DDBJ databases">
        <title>Draft genome sequence of rust myrtle Austropuccinia psidii MF-1, a brazilian biotype.</title>
        <authorList>
            <person name="Quecine M.C."/>
            <person name="Pachon D.M.R."/>
            <person name="Bonatelli M.L."/>
            <person name="Correr F.H."/>
            <person name="Franceschini L.M."/>
            <person name="Leite T.F."/>
            <person name="Margarido G.R.A."/>
            <person name="Almeida C.A."/>
            <person name="Ferrarezi J.A."/>
            <person name="Labate C.A."/>
        </authorList>
    </citation>
    <scope>NUCLEOTIDE SEQUENCE</scope>
    <source>
        <strain evidence="2">MF-1</strain>
    </source>
</reference>
<organism evidence="2 3">
    <name type="scientific">Austropuccinia psidii MF-1</name>
    <dbReference type="NCBI Taxonomy" id="1389203"/>
    <lineage>
        <taxon>Eukaryota</taxon>
        <taxon>Fungi</taxon>
        <taxon>Dikarya</taxon>
        <taxon>Basidiomycota</taxon>
        <taxon>Pucciniomycotina</taxon>
        <taxon>Pucciniomycetes</taxon>
        <taxon>Pucciniales</taxon>
        <taxon>Sphaerophragmiaceae</taxon>
        <taxon>Austropuccinia</taxon>
    </lineage>
</organism>
<feature type="region of interest" description="Disordered" evidence="1">
    <location>
        <begin position="54"/>
        <end position="92"/>
    </location>
</feature>
<sequence length="221" mass="25612">MSRIGDLVSRKYNNVYRKVLESRLLDQLDSHPGNVDSLQELMDITLKLDTRYHERQKEKGIHQDNNPPVTGSNSFRPPQASSSKKPPHKKNEVFKEIKDVSISSINLFQGAMELPALSFHASLEEQWDEEEEAEEIETVLREVPPAYHQYWNVFSKVKEMKLPPHHSCDYQIEPEGSLPPVGVIYSLSHHESKTLWAYISQYVEMFLLAKLLFSRRTCPFC</sequence>
<dbReference type="EMBL" id="AVOT02083613">
    <property type="protein sequence ID" value="MBW0568988.1"/>
    <property type="molecule type" value="Genomic_DNA"/>
</dbReference>
<feature type="compositionally biased region" description="Polar residues" evidence="1">
    <location>
        <begin position="63"/>
        <end position="84"/>
    </location>
</feature>
<dbReference type="OrthoDB" id="5582182at2759"/>
<gene>
    <name evidence="2" type="ORF">O181_108703</name>
</gene>
<evidence type="ECO:0000313" key="3">
    <source>
        <dbReference type="Proteomes" id="UP000765509"/>
    </source>
</evidence>
<evidence type="ECO:0000313" key="2">
    <source>
        <dbReference type="EMBL" id="MBW0568988.1"/>
    </source>
</evidence>
<protein>
    <submittedName>
        <fullName evidence="2">Uncharacterized protein</fullName>
    </submittedName>
</protein>
<proteinExistence type="predicted"/>
<dbReference type="AlphaFoldDB" id="A0A9Q3JTB3"/>